<reference evidence="2 3" key="1">
    <citation type="submission" date="2016-02" db="EMBL/GenBank/DDBJ databases">
        <title>Comparison of Clostridium stercorarium subspecies using comparative genomics and transcriptomics.</title>
        <authorList>
            <person name="Schellenberg J."/>
            <person name="Thallinger G."/>
            <person name="Levin D.B."/>
            <person name="Zhang X."/>
            <person name="Alvare G."/>
            <person name="Fristensky B."/>
            <person name="Sparling R."/>
        </authorList>
    </citation>
    <scope>NUCLEOTIDE SEQUENCE [LARGE SCALE GENOMIC DNA]</scope>
    <source>
        <strain evidence="2 3">DSM 2910</strain>
    </source>
</reference>
<sequence length="376" mass="43651">MQEKKETFDNSIDIKSIQDKLAKVIDKSRETLYDDDEIFIKNMQSKNLAGDDINRYRHWEWPQGVSLFGFWKLFEATKDKKYLDIITNYYDLQFQIGLPSKNINTTAPMLTMIFLYEYTNSDKYGDLCVEWADWLVKHLPRTREDGFQHLTSDTLNNGELWVDTLFMSVLFLAKTGAVMKREDWVEEAKYQFLIHSKYLTDRKTGLWFHGWTFDGNHNFTEALWGRGNCWITISIPEFLSIVRCEAGVKKYLVQLLTRQVEALEKYQDKDGMWHTVINDPTSYLEASATCGFGYGILKAVDSGLISARFKNCAVKAINPVLDCIDDEGYVNKVSYGTSMGRDSIEHYKNIEIRRMPYGQAMAMLFLQEALKSVSKK</sequence>
<organism evidence="2 3">
    <name type="scientific">Thermoclostridium stercorarium subsp. thermolacticum DSM 2910</name>
    <dbReference type="NCBI Taxonomy" id="1121336"/>
    <lineage>
        <taxon>Bacteria</taxon>
        <taxon>Bacillati</taxon>
        <taxon>Bacillota</taxon>
        <taxon>Clostridia</taxon>
        <taxon>Eubacteriales</taxon>
        <taxon>Oscillospiraceae</taxon>
        <taxon>Thermoclostridium</taxon>
    </lineage>
</organism>
<name>A0A1B1YC14_THEST</name>
<keyword evidence="1 2" id="KW-0378">Hydrolase</keyword>
<dbReference type="GO" id="GO:0016787">
    <property type="term" value="F:hydrolase activity"/>
    <property type="evidence" value="ECO:0007669"/>
    <property type="project" value="UniProtKB-KW"/>
</dbReference>
<gene>
    <name evidence="2" type="ORF">CSTERTH_04245</name>
</gene>
<dbReference type="GO" id="GO:0005975">
    <property type="term" value="P:carbohydrate metabolic process"/>
    <property type="evidence" value="ECO:0007669"/>
    <property type="project" value="InterPro"/>
</dbReference>
<dbReference type="Gene3D" id="1.50.10.10">
    <property type="match status" value="1"/>
</dbReference>
<dbReference type="AlphaFoldDB" id="A0A1B1YC14"/>
<dbReference type="PANTHER" id="PTHR33886:SF8">
    <property type="entry name" value="UNSATURATED RHAMNOGALACTURONAN HYDROLASE (EUROFUNG)"/>
    <property type="match status" value="1"/>
</dbReference>
<protein>
    <submittedName>
        <fullName evidence="2">Glycosyl hydrolase family 88</fullName>
    </submittedName>
</protein>
<dbReference type="InterPro" id="IPR012341">
    <property type="entry name" value="6hp_glycosidase-like_sf"/>
</dbReference>
<dbReference type="OrthoDB" id="9812931at2"/>
<dbReference type="Pfam" id="PF07470">
    <property type="entry name" value="Glyco_hydro_88"/>
    <property type="match status" value="1"/>
</dbReference>
<dbReference type="PANTHER" id="PTHR33886">
    <property type="entry name" value="UNSATURATED RHAMNOGALACTURONAN HYDROLASE (EUROFUNG)"/>
    <property type="match status" value="1"/>
</dbReference>
<dbReference type="EMBL" id="CP014672">
    <property type="protein sequence ID" value="ANW98302.1"/>
    <property type="molecule type" value="Genomic_DNA"/>
</dbReference>
<dbReference type="InterPro" id="IPR052043">
    <property type="entry name" value="PolySaccharide_Degr_Enz"/>
</dbReference>
<dbReference type="SUPFAM" id="SSF48208">
    <property type="entry name" value="Six-hairpin glycosidases"/>
    <property type="match status" value="1"/>
</dbReference>
<proteinExistence type="predicted"/>
<dbReference type="InterPro" id="IPR008928">
    <property type="entry name" value="6-hairpin_glycosidase_sf"/>
</dbReference>
<dbReference type="InterPro" id="IPR010905">
    <property type="entry name" value="Glyco_hydro_88"/>
</dbReference>
<evidence type="ECO:0000256" key="1">
    <source>
        <dbReference type="ARBA" id="ARBA00022801"/>
    </source>
</evidence>
<dbReference type="RefSeq" id="WP_015358583.1">
    <property type="nucleotide sequence ID" value="NZ_CP014672.1"/>
</dbReference>
<accession>A0A1B1YC14</accession>
<dbReference type="Proteomes" id="UP000092971">
    <property type="component" value="Chromosome"/>
</dbReference>
<evidence type="ECO:0000313" key="3">
    <source>
        <dbReference type="Proteomes" id="UP000092971"/>
    </source>
</evidence>
<evidence type="ECO:0000313" key="2">
    <source>
        <dbReference type="EMBL" id="ANW98302.1"/>
    </source>
</evidence>